<evidence type="ECO:0000259" key="2">
    <source>
        <dbReference type="Pfam" id="PF13577"/>
    </source>
</evidence>
<keyword evidence="4" id="KW-1185">Reference proteome</keyword>
<sequence length="157" mass="17615">MRFRHFLVLLAFVAAAPCAAADSPKAEIEQVVTRFQASLKTHDRAALANLFLADSKAWWNVLGDESYRKVKAKHPEAARYKAGTWQEFADYVGGTKASIEERFHNVRIETDGSVASVYFDFEFVADGKVGNKGAETWQLIRTDDGWKIASMLYSSNF</sequence>
<evidence type="ECO:0000313" key="3">
    <source>
        <dbReference type="EMBL" id="MDQ0009575.1"/>
    </source>
</evidence>
<dbReference type="Pfam" id="PF13577">
    <property type="entry name" value="SnoaL_4"/>
    <property type="match status" value="1"/>
</dbReference>
<name>A0ABT9SX41_9GAMM</name>
<feature type="domain" description="SnoaL-like" evidence="2">
    <location>
        <begin position="25"/>
        <end position="151"/>
    </location>
</feature>
<reference evidence="3 4" key="1">
    <citation type="submission" date="2023-07" db="EMBL/GenBank/DDBJ databases">
        <title>Sorghum-associated microbial communities from plants grown in Nebraska, USA.</title>
        <authorList>
            <person name="Schachtman D."/>
        </authorList>
    </citation>
    <scope>NUCLEOTIDE SEQUENCE [LARGE SCALE GENOMIC DNA]</scope>
    <source>
        <strain evidence="3 4">CC60</strain>
    </source>
</reference>
<dbReference type="CDD" id="cd00531">
    <property type="entry name" value="NTF2_like"/>
    <property type="match status" value="1"/>
</dbReference>
<proteinExistence type="predicted"/>
<dbReference type="RefSeq" id="WP_306849048.1">
    <property type="nucleotide sequence ID" value="NZ_JAUSSK010000002.1"/>
</dbReference>
<feature type="signal peptide" evidence="1">
    <location>
        <begin position="1"/>
        <end position="20"/>
    </location>
</feature>
<accession>A0ABT9SX41</accession>
<feature type="chain" id="PRO_5046826133" evidence="1">
    <location>
        <begin position="21"/>
        <end position="157"/>
    </location>
</feature>
<comment type="caution">
    <text evidence="3">The sequence shown here is derived from an EMBL/GenBank/DDBJ whole genome shotgun (WGS) entry which is preliminary data.</text>
</comment>
<organism evidence="3 4">
    <name type="scientific">Luteibacter jiangsuensis</name>
    <dbReference type="NCBI Taxonomy" id="637577"/>
    <lineage>
        <taxon>Bacteria</taxon>
        <taxon>Pseudomonadati</taxon>
        <taxon>Pseudomonadota</taxon>
        <taxon>Gammaproteobacteria</taxon>
        <taxon>Lysobacterales</taxon>
        <taxon>Rhodanobacteraceae</taxon>
        <taxon>Luteibacter</taxon>
    </lineage>
</organism>
<dbReference type="InterPro" id="IPR037401">
    <property type="entry name" value="SnoaL-like"/>
</dbReference>
<keyword evidence="1" id="KW-0732">Signal</keyword>
<dbReference type="EMBL" id="JAUSSK010000002">
    <property type="protein sequence ID" value="MDQ0009575.1"/>
    <property type="molecule type" value="Genomic_DNA"/>
</dbReference>
<dbReference type="SUPFAM" id="SSF54427">
    <property type="entry name" value="NTF2-like"/>
    <property type="match status" value="1"/>
</dbReference>
<protein>
    <submittedName>
        <fullName evidence="3">Ketosteroid isomerase-like protein</fullName>
    </submittedName>
</protein>
<gene>
    <name evidence="3" type="ORF">J2T07_001752</name>
</gene>
<dbReference type="InterPro" id="IPR032710">
    <property type="entry name" value="NTF2-like_dom_sf"/>
</dbReference>
<dbReference type="Gene3D" id="3.10.450.50">
    <property type="match status" value="1"/>
</dbReference>
<evidence type="ECO:0000313" key="4">
    <source>
        <dbReference type="Proteomes" id="UP001237737"/>
    </source>
</evidence>
<evidence type="ECO:0000256" key="1">
    <source>
        <dbReference type="SAM" id="SignalP"/>
    </source>
</evidence>
<dbReference type="Proteomes" id="UP001237737">
    <property type="component" value="Unassembled WGS sequence"/>
</dbReference>